<evidence type="ECO:0000313" key="5">
    <source>
        <dbReference type="EMBL" id="AQQ69460.1"/>
    </source>
</evidence>
<evidence type="ECO:0000256" key="3">
    <source>
        <dbReference type="ARBA" id="ARBA00022833"/>
    </source>
</evidence>
<dbReference type="InterPro" id="IPR036443">
    <property type="entry name" value="Znf_RanBP2_sf"/>
</dbReference>
<gene>
    <name evidence="5" type="ORF">Mag101_08470</name>
</gene>
<dbReference type="SUPFAM" id="SSF90209">
    <property type="entry name" value="Ran binding protein zinc finger-like"/>
    <property type="match status" value="1"/>
</dbReference>
<dbReference type="STRING" id="260552.Mag101_08470"/>
<keyword evidence="1" id="KW-0479">Metal-binding</keyword>
<keyword evidence="3" id="KW-0862">Zinc</keyword>
<dbReference type="GO" id="GO:0008270">
    <property type="term" value="F:zinc ion binding"/>
    <property type="evidence" value="ECO:0007669"/>
    <property type="project" value="UniProtKB-KW"/>
</dbReference>
<reference evidence="5" key="1">
    <citation type="submission" date="2017-02" db="EMBL/GenBank/DDBJ databases">
        <title>Genome of Microbulbifer agarilyticus GP101.</title>
        <authorList>
            <person name="Jung J."/>
            <person name="Bae S.S."/>
            <person name="Baek K."/>
        </authorList>
    </citation>
    <scope>NUCLEOTIDE SEQUENCE [LARGE SCALE GENOMIC DNA]</scope>
    <source>
        <strain evidence="5">GP101</strain>
    </source>
</reference>
<evidence type="ECO:0000256" key="1">
    <source>
        <dbReference type="ARBA" id="ARBA00022723"/>
    </source>
</evidence>
<evidence type="ECO:0000313" key="6">
    <source>
        <dbReference type="Proteomes" id="UP000188219"/>
    </source>
</evidence>
<dbReference type="InterPro" id="IPR001876">
    <property type="entry name" value="Znf_RanBP2"/>
</dbReference>
<dbReference type="OrthoDB" id="9814654at2"/>
<protein>
    <recommendedName>
        <fullName evidence="4">RanBP2-type domain-containing protein</fullName>
    </recommendedName>
</protein>
<dbReference type="InterPro" id="IPR018551">
    <property type="entry name" value="DUF2007"/>
</dbReference>
<name>A0A1Q2M9W4_9GAMM</name>
<dbReference type="EMBL" id="CP019650">
    <property type="protein sequence ID" value="AQQ69460.1"/>
    <property type="molecule type" value="Genomic_DNA"/>
</dbReference>
<dbReference type="KEGG" id="maga:Mag101_08470"/>
<feature type="domain" description="RanBP2-type" evidence="4">
    <location>
        <begin position="77"/>
        <end position="96"/>
    </location>
</feature>
<keyword evidence="2" id="KW-0863">Zinc-finger</keyword>
<dbReference type="RefSeq" id="WP_077408168.1">
    <property type="nucleotide sequence ID" value="NZ_CP019650.1"/>
</dbReference>
<dbReference type="Pfam" id="PF09413">
    <property type="entry name" value="DUF2007"/>
    <property type="match status" value="1"/>
</dbReference>
<evidence type="ECO:0000259" key="4">
    <source>
        <dbReference type="PROSITE" id="PS01358"/>
    </source>
</evidence>
<dbReference type="PROSITE" id="PS01358">
    <property type="entry name" value="ZF_RANBP2_1"/>
    <property type="match status" value="1"/>
</dbReference>
<dbReference type="Proteomes" id="UP000188219">
    <property type="component" value="Chromosome"/>
</dbReference>
<sequence>MKLVYTHENIAIASNVQSILEAAGIETELKNEFSGAGRGELGVFDTWPEVWVRSEAQYKKARQLVDSITELPEGGDWRCGTCGEENGAAFFTCWYCQSKKPES</sequence>
<accession>A0A1Q2M9W4</accession>
<organism evidence="5 6">
    <name type="scientific">Microbulbifer agarilyticus</name>
    <dbReference type="NCBI Taxonomy" id="260552"/>
    <lineage>
        <taxon>Bacteria</taxon>
        <taxon>Pseudomonadati</taxon>
        <taxon>Pseudomonadota</taxon>
        <taxon>Gammaproteobacteria</taxon>
        <taxon>Cellvibrionales</taxon>
        <taxon>Microbulbiferaceae</taxon>
        <taxon>Microbulbifer</taxon>
    </lineage>
</organism>
<dbReference type="AlphaFoldDB" id="A0A1Q2M9W4"/>
<evidence type="ECO:0000256" key="2">
    <source>
        <dbReference type="ARBA" id="ARBA00022771"/>
    </source>
</evidence>
<keyword evidence="6" id="KW-1185">Reference proteome</keyword>
<proteinExistence type="predicted"/>